<evidence type="ECO:0000313" key="1">
    <source>
        <dbReference type="EMBL" id="UYV69884.1"/>
    </source>
</evidence>
<keyword evidence="2" id="KW-1185">Reference proteome</keyword>
<gene>
    <name evidence="1" type="ORF">LAZ67_7001094</name>
</gene>
<organism evidence="1 2">
    <name type="scientific">Cordylochernes scorpioides</name>
    <dbReference type="NCBI Taxonomy" id="51811"/>
    <lineage>
        <taxon>Eukaryota</taxon>
        <taxon>Metazoa</taxon>
        <taxon>Ecdysozoa</taxon>
        <taxon>Arthropoda</taxon>
        <taxon>Chelicerata</taxon>
        <taxon>Arachnida</taxon>
        <taxon>Pseudoscorpiones</taxon>
        <taxon>Cheliferoidea</taxon>
        <taxon>Chernetidae</taxon>
        <taxon>Cordylochernes</taxon>
    </lineage>
</organism>
<dbReference type="EMBL" id="CP092869">
    <property type="protein sequence ID" value="UYV69884.1"/>
    <property type="molecule type" value="Genomic_DNA"/>
</dbReference>
<proteinExistence type="predicted"/>
<protein>
    <submittedName>
        <fullName evidence="1">Uncharacterized protein</fullName>
    </submittedName>
</protein>
<dbReference type="Gene3D" id="3.40.33.10">
    <property type="entry name" value="CAP"/>
    <property type="match status" value="1"/>
</dbReference>
<reference evidence="1 2" key="1">
    <citation type="submission" date="2022-01" db="EMBL/GenBank/DDBJ databases">
        <title>A chromosomal length assembly of Cordylochernes scorpioides.</title>
        <authorList>
            <person name="Zeh D."/>
            <person name="Zeh J."/>
        </authorList>
    </citation>
    <scope>NUCLEOTIDE SEQUENCE [LARGE SCALE GENOMIC DNA]</scope>
    <source>
        <strain evidence="1">IN4F17</strain>
        <tissue evidence="1">Whole Body</tissue>
    </source>
</reference>
<sequence length="96" mass="10543">MLFNAVHSVIYPLQAVIENEGCHIEQGLRMCRLAVVAGQFSQMVWASSTEMGVGKARSRIGKIIVVANYWPPGNVRGHFHQNVFPPLDASPDSVLP</sequence>
<name>A0ABY6KLY8_9ARAC</name>
<dbReference type="SUPFAM" id="SSF55797">
    <property type="entry name" value="PR-1-like"/>
    <property type="match status" value="1"/>
</dbReference>
<dbReference type="PANTHER" id="PTHR10334">
    <property type="entry name" value="CYSTEINE-RICH SECRETORY PROTEIN-RELATED"/>
    <property type="match status" value="1"/>
</dbReference>
<evidence type="ECO:0000313" key="2">
    <source>
        <dbReference type="Proteomes" id="UP001235939"/>
    </source>
</evidence>
<dbReference type="InterPro" id="IPR001283">
    <property type="entry name" value="CRISP-related"/>
</dbReference>
<dbReference type="InterPro" id="IPR035940">
    <property type="entry name" value="CAP_sf"/>
</dbReference>
<accession>A0ABY6KLY8</accession>
<dbReference type="Proteomes" id="UP001235939">
    <property type="component" value="Chromosome 07"/>
</dbReference>